<evidence type="ECO:0000256" key="1">
    <source>
        <dbReference type="ARBA" id="ARBA00001927"/>
    </source>
</evidence>
<dbReference type="PANTHER" id="PTHR36923:SF3">
    <property type="entry name" value="FERREDOXIN"/>
    <property type="match status" value="1"/>
</dbReference>
<dbReference type="Pfam" id="PF13370">
    <property type="entry name" value="Fer4_13"/>
    <property type="match status" value="1"/>
</dbReference>
<dbReference type="SUPFAM" id="SSF54862">
    <property type="entry name" value="4Fe-4S ferredoxins"/>
    <property type="match status" value="1"/>
</dbReference>
<dbReference type="GO" id="GO:0051538">
    <property type="term" value="F:3 iron, 4 sulfur cluster binding"/>
    <property type="evidence" value="ECO:0007669"/>
    <property type="project" value="UniProtKB-KW"/>
</dbReference>
<keyword evidence="9" id="KW-1185">Reference proteome</keyword>
<keyword evidence="3" id="KW-0479">Metal-binding</keyword>
<keyword evidence="5" id="KW-0408">Iron</keyword>
<dbReference type="GO" id="GO:0046872">
    <property type="term" value="F:metal ion binding"/>
    <property type="evidence" value="ECO:0007669"/>
    <property type="project" value="UniProtKB-KW"/>
</dbReference>
<evidence type="ECO:0000313" key="8">
    <source>
        <dbReference type="EMBL" id="MTB93730.1"/>
    </source>
</evidence>
<dbReference type="EMBL" id="WLCI01000002">
    <property type="protein sequence ID" value="MTB93730.1"/>
    <property type="molecule type" value="Genomic_DNA"/>
</dbReference>
<protein>
    <submittedName>
        <fullName evidence="8">Ferredoxin</fullName>
    </submittedName>
</protein>
<keyword evidence="6" id="KW-0411">Iron-sulfur</keyword>
<gene>
    <name evidence="8" type="ORF">GGQ22_01405</name>
</gene>
<dbReference type="Proteomes" id="UP000433406">
    <property type="component" value="Unassembled WGS sequence"/>
</dbReference>
<evidence type="ECO:0000256" key="3">
    <source>
        <dbReference type="ARBA" id="ARBA00022723"/>
    </source>
</evidence>
<sequence length="68" mass="7065">MKVSLNHDKCLSAGLCVVAAPAVFDQRDEDGIAFVLQDNPSEDQGKAVRHAAALCPGLAITVGEGSEQ</sequence>
<reference evidence="8 9" key="1">
    <citation type="submission" date="2019-10" db="EMBL/GenBank/DDBJ databases">
        <title>Nocardioides novel species isolated from the excrement of Marmot.</title>
        <authorList>
            <person name="Zhang G."/>
        </authorList>
    </citation>
    <scope>NUCLEOTIDE SEQUENCE [LARGE SCALE GENOMIC DNA]</scope>
    <source>
        <strain evidence="9">zg-579</strain>
    </source>
</reference>
<dbReference type="PANTHER" id="PTHR36923">
    <property type="entry name" value="FERREDOXIN"/>
    <property type="match status" value="1"/>
</dbReference>
<keyword evidence="2" id="KW-0813">Transport</keyword>
<dbReference type="Gene3D" id="3.30.70.20">
    <property type="match status" value="1"/>
</dbReference>
<accession>A0A6I3J8X0</accession>
<dbReference type="InterPro" id="IPR051269">
    <property type="entry name" value="Fe-S_cluster_ET"/>
</dbReference>
<dbReference type="RefSeq" id="WP_154613536.1">
    <property type="nucleotide sequence ID" value="NZ_CP053660.1"/>
</dbReference>
<proteinExistence type="predicted"/>
<evidence type="ECO:0000313" key="9">
    <source>
        <dbReference type="Proteomes" id="UP000433406"/>
    </source>
</evidence>
<name>A0A6I3J8X0_9ACTN</name>
<organism evidence="8 9">
    <name type="scientific">Nocardioides marmotae</name>
    <dbReference type="NCBI Taxonomy" id="2663857"/>
    <lineage>
        <taxon>Bacteria</taxon>
        <taxon>Bacillati</taxon>
        <taxon>Actinomycetota</taxon>
        <taxon>Actinomycetes</taxon>
        <taxon>Propionibacteriales</taxon>
        <taxon>Nocardioidaceae</taxon>
        <taxon>Nocardioides</taxon>
    </lineage>
</organism>
<evidence type="ECO:0000256" key="7">
    <source>
        <dbReference type="ARBA" id="ARBA00023291"/>
    </source>
</evidence>
<comment type="cofactor">
    <cofactor evidence="1">
        <name>[3Fe-4S] cluster</name>
        <dbReference type="ChEBI" id="CHEBI:21137"/>
    </cofactor>
</comment>
<dbReference type="AlphaFoldDB" id="A0A6I3J8X0"/>
<comment type="caution">
    <text evidence="8">The sequence shown here is derived from an EMBL/GenBank/DDBJ whole genome shotgun (WGS) entry which is preliminary data.</text>
</comment>
<evidence type="ECO:0000256" key="5">
    <source>
        <dbReference type="ARBA" id="ARBA00023004"/>
    </source>
</evidence>
<evidence type="ECO:0000256" key="4">
    <source>
        <dbReference type="ARBA" id="ARBA00022982"/>
    </source>
</evidence>
<evidence type="ECO:0000256" key="6">
    <source>
        <dbReference type="ARBA" id="ARBA00023014"/>
    </source>
</evidence>
<keyword evidence="7" id="KW-0003">3Fe-4S</keyword>
<keyword evidence="4" id="KW-0249">Electron transport</keyword>
<evidence type="ECO:0000256" key="2">
    <source>
        <dbReference type="ARBA" id="ARBA00022448"/>
    </source>
</evidence>